<feature type="region of interest" description="Disordered" evidence="1">
    <location>
        <begin position="79"/>
        <end position="110"/>
    </location>
</feature>
<dbReference type="EMBL" id="FSQT01000001">
    <property type="protein sequence ID" value="SIM74244.1"/>
    <property type="molecule type" value="Genomic_DNA"/>
</dbReference>
<proteinExistence type="predicted"/>
<keyword evidence="4" id="KW-1185">Reference proteome</keyword>
<reference evidence="4" key="1">
    <citation type="submission" date="2016-12" db="EMBL/GenBank/DDBJ databases">
        <authorList>
            <person name="Varghese N."/>
            <person name="Submissions S."/>
        </authorList>
    </citation>
    <scope>NUCLEOTIDE SEQUENCE [LARGE SCALE GENOMIC DNA]</scope>
    <source>
        <strain evidence="4">DSM 45599</strain>
    </source>
</reference>
<dbReference type="OrthoDB" id="3398052at2"/>
<evidence type="ECO:0000256" key="1">
    <source>
        <dbReference type="SAM" id="MobiDB-lite"/>
    </source>
</evidence>
<evidence type="ECO:0000256" key="2">
    <source>
        <dbReference type="SAM" id="Phobius"/>
    </source>
</evidence>
<keyword evidence="2" id="KW-1133">Transmembrane helix</keyword>
<dbReference type="RefSeq" id="WP_074310273.1">
    <property type="nucleotide sequence ID" value="NZ_FSQT01000001.1"/>
</dbReference>
<accession>A0A1N5VML2</accession>
<dbReference type="STRING" id="709881.SAMN04489832_1742"/>
<organism evidence="3 4">
    <name type="scientific">Micromonospora cremea</name>
    <dbReference type="NCBI Taxonomy" id="709881"/>
    <lineage>
        <taxon>Bacteria</taxon>
        <taxon>Bacillati</taxon>
        <taxon>Actinomycetota</taxon>
        <taxon>Actinomycetes</taxon>
        <taxon>Micromonosporales</taxon>
        <taxon>Micromonosporaceae</taxon>
        <taxon>Micromonospora</taxon>
    </lineage>
</organism>
<keyword evidence="2" id="KW-0472">Membrane</keyword>
<dbReference type="Proteomes" id="UP000185124">
    <property type="component" value="Unassembled WGS sequence"/>
</dbReference>
<dbReference type="AlphaFoldDB" id="A0A1N5VML2"/>
<protein>
    <recommendedName>
        <fullName evidence="5">DUF1622 domain-containing protein</fullName>
    </recommendedName>
</protein>
<evidence type="ECO:0000313" key="3">
    <source>
        <dbReference type="EMBL" id="SIM74244.1"/>
    </source>
</evidence>
<name>A0A1N5VML2_9ACTN</name>
<feature type="transmembrane region" description="Helical" evidence="2">
    <location>
        <begin position="6"/>
        <end position="23"/>
    </location>
</feature>
<evidence type="ECO:0008006" key="5">
    <source>
        <dbReference type="Google" id="ProtNLM"/>
    </source>
</evidence>
<evidence type="ECO:0000313" key="4">
    <source>
        <dbReference type="Proteomes" id="UP000185124"/>
    </source>
</evidence>
<keyword evidence="2" id="KW-0812">Transmembrane</keyword>
<sequence length="110" mass="11106">MIDGLVTAVTALALVTGVVIVLSTGAGRTAIRVVLDLLIAAGLLRLVGDPGWNGLAGAAAVIALRQLLWAALGAAPGWSRRQSRPPCAGDDHHLPLAVRGETGAPGRTTT</sequence>
<gene>
    <name evidence="3" type="ORF">SAMN04489832_1742</name>
</gene>